<evidence type="ECO:0000313" key="1">
    <source>
        <dbReference type="EnsemblPlants" id="Bo5g072690.1"/>
    </source>
</evidence>
<dbReference type="Gramene" id="Bo5g072690.1">
    <property type="protein sequence ID" value="Bo5g072690.1"/>
    <property type="gene ID" value="Bo5g072690"/>
</dbReference>
<evidence type="ECO:0000313" key="2">
    <source>
        <dbReference type="Proteomes" id="UP000032141"/>
    </source>
</evidence>
<dbReference type="AlphaFoldDB" id="A0A0D3CFN8"/>
<keyword evidence="2" id="KW-1185">Reference proteome</keyword>
<reference evidence="1 2" key="1">
    <citation type="journal article" date="2014" name="Genome Biol.">
        <title>Transcriptome and methylome profiling reveals relics of genome dominance in the mesopolyploid Brassica oleracea.</title>
        <authorList>
            <person name="Parkin I.A."/>
            <person name="Koh C."/>
            <person name="Tang H."/>
            <person name="Robinson S.J."/>
            <person name="Kagale S."/>
            <person name="Clarke W.E."/>
            <person name="Town C.D."/>
            <person name="Nixon J."/>
            <person name="Krishnakumar V."/>
            <person name="Bidwell S.L."/>
            <person name="Denoeud F."/>
            <person name="Belcram H."/>
            <person name="Links M.G."/>
            <person name="Just J."/>
            <person name="Clarke C."/>
            <person name="Bender T."/>
            <person name="Huebert T."/>
            <person name="Mason A.S."/>
            <person name="Pires J.C."/>
            <person name="Barker G."/>
            <person name="Moore J."/>
            <person name="Walley P.G."/>
            <person name="Manoli S."/>
            <person name="Batley J."/>
            <person name="Edwards D."/>
            <person name="Nelson M.N."/>
            <person name="Wang X."/>
            <person name="Paterson A.H."/>
            <person name="King G."/>
            <person name="Bancroft I."/>
            <person name="Chalhoub B."/>
            <person name="Sharpe A.G."/>
        </authorList>
    </citation>
    <scope>NUCLEOTIDE SEQUENCE</scope>
    <source>
        <strain evidence="1 2">cv. TO1000</strain>
    </source>
</reference>
<dbReference type="OMA" id="GIQPHNQ"/>
<reference evidence="1" key="2">
    <citation type="submission" date="2015-03" db="UniProtKB">
        <authorList>
            <consortium name="EnsemblPlants"/>
        </authorList>
    </citation>
    <scope>IDENTIFICATION</scope>
</reference>
<dbReference type="EnsemblPlants" id="Bo5g072690.1">
    <property type="protein sequence ID" value="Bo5g072690.1"/>
    <property type="gene ID" value="Bo5g072690"/>
</dbReference>
<name>A0A0D3CFN8_BRAOL</name>
<dbReference type="HOGENOM" id="CLU_2281366_0_0_1"/>
<accession>A0A0D3CFN8</accession>
<protein>
    <submittedName>
        <fullName evidence="1">Uncharacterized protein</fullName>
    </submittedName>
</protein>
<dbReference type="Proteomes" id="UP000032141">
    <property type="component" value="Chromosome C5"/>
</dbReference>
<sequence length="102" mass="11347">MTNPQVLSGELKAARHRKTVVTHVLRSWEARNVKKGGDLMDMGLQPHNQHEQVITQSDNESLLPAFQATPLASTDNMNTCNTALYTFSFMSRVAEASRCDLS</sequence>
<proteinExistence type="predicted"/>
<organism evidence="1 2">
    <name type="scientific">Brassica oleracea var. oleracea</name>
    <dbReference type="NCBI Taxonomy" id="109376"/>
    <lineage>
        <taxon>Eukaryota</taxon>
        <taxon>Viridiplantae</taxon>
        <taxon>Streptophyta</taxon>
        <taxon>Embryophyta</taxon>
        <taxon>Tracheophyta</taxon>
        <taxon>Spermatophyta</taxon>
        <taxon>Magnoliopsida</taxon>
        <taxon>eudicotyledons</taxon>
        <taxon>Gunneridae</taxon>
        <taxon>Pentapetalae</taxon>
        <taxon>rosids</taxon>
        <taxon>malvids</taxon>
        <taxon>Brassicales</taxon>
        <taxon>Brassicaceae</taxon>
        <taxon>Brassiceae</taxon>
        <taxon>Brassica</taxon>
    </lineage>
</organism>